<gene>
    <name evidence="2" type="ORF">JD78_02789</name>
</gene>
<dbReference type="RefSeq" id="WP_228395068.1">
    <property type="nucleotide sequence ID" value="NZ_JABGDC010000054.1"/>
</dbReference>
<keyword evidence="3" id="KW-1185">Reference proteome</keyword>
<keyword evidence="1" id="KW-0812">Transmembrane</keyword>
<feature type="transmembrane region" description="Helical" evidence="1">
    <location>
        <begin position="97"/>
        <end position="121"/>
    </location>
</feature>
<dbReference type="PANTHER" id="PTHR37314">
    <property type="entry name" value="SLR0142 PROTEIN"/>
    <property type="match status" value="1"/>
</dbReference>
<evidence type="ECO:0000256" key="1">
    <source>
        <dbReference type="SAM" id="Phobius"/>
    </source>
</evidence>
<dbReference type="Pfam" id="PF06912">
    <property type="entry name" value="DUF1275"/>
    <property type="match status" value="1"/>
</dbReference>
<keyword evidence="1" id="KW-1133">Transmembrane helix</keyword>
<feature type="transmembrane region" description="Helical" evidence="1">
    <location>
        <begin position="12"/>
        <end position="33"/>
    </location>
</feature>
<protein>
    <submittedName>
        <fullName evidence="2">Uncharacterized membrane protein YoaK (UPF0700 family)</fullName>
    </submittedName>
</protein>
<reference evidence="2 3" key="1">
    <citation type="submission" date="2019-07" db="EMBL/GenBank/DDBJ databases">
        <title>R&amp;d 2014.</title>
        <authorList>
            <person name="Klenk H.-P."/>
        </authorList>
    </citation>
    <scope>NUCLEOTIDE SEQUENCE [LARGE SCALE GENOMIC DNA]</scope>
    <source>
        <strain evidence="2 3">DSM 45764</strain>
    </source>
</reference>
<feature type="transmembrane region" description="Helical" evidence="1">
    <location>
        <begin position="213"/>
        <end position="233"/>
    </location>
</feature>
<keyword evidence="1" id="KW-0472">Membrane</keyword>
<feature type="transmembrane region" description="Helical" evidence="1">
    <location>
        <begin position="64"/>
        <end position="85"/>
    </location>
</feature>
<feature type="transmembrane region" description="Helical" evidence="1">
    <location>
        <begin position="190"/>
        <end position="207"/>
    </location>
</feature>
<feature type="transmembrane region" description="Helical" evidence="1">
    <location>
        <begin position="133"/>
        <end position="152"/>
    </location>
</feature>
<comment type="caution">
    <text evidence="2">The sequence shown here is derived from an EMBL/GenBank/DDBJ whole genome shotgun (WGS) entry which is preliminary data.</text>
</comment>
<accession>A0A562IUQ7</accession>
<evidence type="ECO:0000313" key="3">
    <source>
        <dbReference type="Proteomes" id="UP000321490"/>
    </source>
</evidence>
<evidence type="ECO:0000313" key="2">
    <source>
        <dbReference type="EMBL" id="TWH74254.1"/>
    </source>
</evidence>
<organism evidence="2 3">
    <name type="scientific">Modestobacter roseus</name>
    <dbReference type="NCBI Taxonomy" id="1181884"/>
    <lineage>
        <taxon>Bacteria</taxon>
        <taxon>Bacillati</taxon>
        <taxon>Actinomycetota</taxon>
        <taxon>Actinomycetes</taxon>
        <taxon>Geodermatophilales</taxon>
        <taxon>Geodermatophilaceae</taxon>
        <taxon>Modestobacter</taxon>
    </lineage>
</organism>
<dbReference type="InterPro" id="IPR010699">
    <property type="entry name" value="DUF1275"/>
</dbReference>
<name>A0A562IUQ7_9ACTN</name>
<sequence>MRDDVAHEGTRVRWTVALLLGCTFATGVVDAVGYLGLDRVFVGNMTGNVAILGMALAGGGELPVLGPAVALLGFVVGAVLAGRALRSRQAGWSGRAGLLLVVAGAVFAAVTVVLALAGAQVVGPDDAGGGPPWLVAVTTVMAVAMGVQAATARRIAVADLTTVVVTSTLTGLAADSRLAGASGAQWRRRAGAILVLVAGAAVGALLLRVHLAVGPGLAAVVLVAVAVAGRRALPTSG</sequence>
<dbReference type="EMBL" id="VLKF01000001">
    <property type="protein sequence ID" value="TWH74254.1"/>
    <property type="molecule type" value="Genomic_DNA"/>
</dbReference>
<dbReference type="AlphaFoldDB" id="A0A562IUQ7"/>
<proteinExistence type="predicted"/>
<dbReference type="Proteomes" id="UP000321490">
    <property type="component" value="Unassembled WGS sequence"/>
</dbReference>
<dbReference type="PANTHER" id="PTHR37314:SF4">
    <property type="entry name" value="UPF0700 TRANSMEMBRANE PROTEIN YOAK"/>
    <property type="match status" value="1"/>
</dbReference>